<sequence>MIIDVPIICGYCLISNNILIDIVRDIQEDVNVNAKISFLAFTIFLEINREETVSISNMRPTQVK</sequence>
<evidence type="ECO:0000313" key="1">
    <source>
        <dbReference type="EMBL" id="GBF08531.1"/>
    </source>
</evidence>
<organism evidence="1 2">
    <name type="scientific">Aeropyrum pernix</name>
    <dbReference type="NCBI Taxonomy" id="56636"/>
    <lineage>
        <taxon>Archaea</taxon>
        <taxon>Thermoproteota</taxon>
        <taxon>Thermoprotei</taxon>
        <taxon>Desulfurococcales</taxon>
        <taxon>Desulfurococcaceae</taxon>
        <taxon>Aeropyrum</taxon>
    </lineage>
</organism>
<comment type="caution">
    <text evidence="1">The sequence shown here is derived from an EMBL/GenBank/DDBJ whole genome shotgun (WGS) entry which is preliminary data.</text>
</comment>
<protein>
    <submittedName>
        <fullName evidence="1">Uncharacterized protein</fullName>
    </submittedName>
</protein>
<gene>
    <name evidence="1" type="ORF">apy_02560</name>
</gene>
<proteinExistence type="predicted"/>
<reference evidence="1 2" key="1">
    <citation type="submission" date="2017-02" db="EMBL/GenBank/DDBJ databases">
        <title>isolation and characterization of a novel temperate virus Aeropyrum globular virus 1 infecting hyperthermophilic archaeon Aeropyrum.</title>
        <authorList>
            <person name="Yumiya M."/>
            <person name="Yoshida T."/>
            <person name="Sako Y."/>
        </authorList>
    </citation>
    <scope>NUCLEOTIDE SEQUENCE [LARGE SCALE GENOMIC DNA]</scope>
    <source>
        <strain evidence="1 2">YK1-12-2013</strain>
    </source>
</reference>
<accession>A0A401H7Z0</accession>
<evidence type="ECO:0000313" key="2">
    <source>
        <dbReference type="Proteomes" id="UP000291213"/>
    </source>
</evidence>
<dbReference type="EMBL" id="BDMD01000010">
    <property type="protein sequence ID" value="GBF08531.1"/>
    <property type="molecule type" value="Genomic_DNA"/>
</dbReference>
<dbReference type="AlphaFoldDB" id="A0A401H7Z0"/>
<dbReference type="Proteomes" id="UP000291213">
    <property type="component" value="Unassembled WGS sequence"/>
</dbReference>
<name>A0A401H7Z0_AERPX</name>